<name>A0A9N7TH85_PLEPL</name>
<dbReference type="InterPro" id="IPR021116">
    <property type="entry name" value="Calcitonin/adrenomedullin"/>
</dbReference>
<reference evidence="7" key="1">
    <citation type="submission" date="2020-03" db="EMBL/GenBank/DDBJ databases">
        <authorList>
            <person name="Weist P."/>
        </authorList>
    </citation>
    <scope>NUCLEOTIDE SEQUENCE</scope>
</reference>
<dbReference type="PANTHER" id="PTHR23414:SF6">
    <property type="entry name" value="ADRENOMEDULLIN-5-LIKE PROTEIN-RELATED"/>
    <property type="match status" value="1"/>
</dbReference>
<dbReference type="Proteomes" id="UP001153269">
    <property type="component" value="Unassembled WGS sequence"/>
</dbReference>
<evidence type="ECO:0000256" key="3">
    <source>
        <dbReference type="ARBA" id="ARBA00022525"/>
    </source>
</evidence>
<keyword evidence="8" id="KW-1185">Reference proteome</keyword>
<accession>A0A9N7TH85</accession>
<dbReference type="AlphaFoldDB" id="A0A9N7TH85"/>
<evidence type="ECO:0000313" key="8">
    <source>
        <dbReference type="Proteomes" id="UP001153269"/>
    </source>
</evidence>
<evidence type="ECO:0000256" key="2">
    <source>
        <dbReference type="ARBA" id="ARBA00010575"/>
    </source>
</evidence>
<keyword evidence="5" id="KW-1015">Disulfide bond</keyword>
<dbReference type="GO" id="GO:0005576">
    <property type="term" value="C:extracellular region"/>
    <property type="evidence" value="ECO:0007669"/>
    <property type="project" value="UniProtKB-SubCell"/>
</dbReference>
<dbReference type="PANTHER" id="PTHR23414">
    <property type="entry name" value="ADRENOMEDULLIN, ADM"/>
    <property type="match status" value="1"/>
</dbReference>
<evidence type="ECO:0000256" key="5">
    <source>
        <dbReference type="ARBA" id="ARBA00023157"/>
    </source>
</evidence>
<keyword evidence="4" id="KW-0732">Signal</keyword>
<feature type="transmembrane region" description="Helical" evidence="6">
    <location>
        <begin position="12"/>
        <end position="34"/>
    </location>
</feature>
<keyword evidence="6" id="KW-1133">Transmembrane helix</keyword>
<dbReference type="GO" id="GO:0007189">
    <property type="term" value="P:adenylate cyclase-activating G protein-coupled receptor signaling pathway"/>
    <property type="evidence" value="ECO:0007669"/>
    <property type="project" value="TreeGrafter"/>
</dbReference>
<evidence type="ECO:0000313" key="7">
    <source>
        <dbReference type="EMBL" id="CAB1412895.1"/>
    </source>
</evidence>
<organism evidence="7 8">
    <name type="scientific">Pleuronectes platessa</name>
    <name type="common">European plaice</name>
    <dbReference type="NCBI Taxonomy" id="8262"/>
    <lineage>
        <taxon>Eukaryota</taxon>
        <taxon>Metazoa</taxon>
        <taxon>Chordata</taxon>
        <taxon>Craniata</taxon>
        <taxon>Vertebrata</taxon>
        <taxon>Euteleostomi</taxon>
        <taxon>Actinopterygii</taxon>
        <taxon>Neopterygii</taxon>
        <taxon>Teleostei</taxon>
        <taxon>Neoteleostei</taxon>
        <taxon>Acanthomorphata</taxon>
        <taxon>Carangaria</taxon>
        <taxon>Pleuronectiformes</taxon>
        <taxon>Pleuronectoidei</taxon>
        <taxon>Pleuronectidae</taxon>
        <taxon>Pleuronectes</taxon>
    </lineage>
</organism>
<sequence>MVHSNSHSRFLHFLVGQCGMEIIVLLLLSVPLTAASPLRLTERSDADTVLSGDAVQASGVKRTEDTREEHVPALKIIPFHSEDDRLGLDPLKHNMAPRLRPRRTPQRGCQLGTCQLHNLANTLYTFSKTMGKEESKKANDPQGFGR</sequence>
<proteinExistence type="inferred from homology"/>
<comment type="caution">
    <text evidence="7">The sequence shown here is derived from an EMBL/GenBank/DDBJ whole genome shotgun (WGS) entry which is preliminary data.</text>
</comment>
<comment type="similarity">
    <text evidence="2">Belongs to the adrenomedullin family.</text>
</comment>
<dbReference type="InterPro" id="IPR051665">
    <property type="entry name" value="Adrenomedullin-reg_peptide"/>
</dbReference>
<keyword evidence="3" id="KW-0964">Secreted</keyword>
<dbReference type="GO" id="GO:0010460">
    <property type="term" value="P:positive regulation of heart rate"/>
    <property type="evidence" value="ECO:0007669"/>
    <property type="project" value="TreeGrafter"/>
</dbReference>
<dbReference type="Pfam" id="PF00214">
    <property type="entry name" value="Calc_CGRP_IAPP"/>
    <property type="match status" value="1"/>
</dbReference>
<protein>
    <submittedName>
        <fullName evidence="7">Uncharacterized protein</fullName>
    </submittedName>
</protein>
<evidence type="ECO:0000256" key="1">
    <source>
        <dbReference type="ARBA" id="ARBA00004613"/>
    </source>
</evidence>
<evidence type="ECO:0000256" key="6">
    <source>
        <dbReference type="SAM" id="Phobius"/>
    </source>
</evidence>
<dbReference type="GO" id="GO:0005179">
    <property type="term" value="F:hormone activity"/>
    <property type="evidence" value="ECO:0007669"/>
    <property type="project" value="InterPro"/>
</dbReference>
<gene>
    <name evidence="7" type="ORF">PLEPLA_LOCUS589</name>
</gene>
<dbReference type="GO" id="GO:0003073">
    <property type="term" value="P:regulation of systemic arterial blood pressure"/>
    <property type="evidence" value="ECO:0007669"/>
    <property type="project" value="TreeGrafter"/>
</dbReference>
<comment type="subcellular location">
    <subcellularLocation>
        <location evidence="1">Secreted</location>
    </subcellularLocation>
</comment>
<dbReference type="EMBL" id="CADEAL010000025">
    <property type="protein sequence ID" value="CAB1412895.1"/>
    <property type="molecule type" value="Genomic_DNA"/>
</dbReference>
<evidence type="ECO:0000256" key="4">
    <source>
        <dbReference type="ARBA" id="ARBA00022729"/>
    </source>
</evidence>
<keyword evidence="6" id="KW-0472">Membrane</keyword>
<keyword evidence="6" id="KW-0812">Transmembrane</keyword>